<dbReference type="PROSITE" id="PS51257">
    <property type="entry name" value="PROKAR_LIPOPROTEIN"/>
    <property type="match status" value="1"/>
</dbReference>
<dbReference type="EMBL" id="VZUS01000001">
    <property type="protein sequence ID" value="KAB1186885.1"/>
    <property type="molecule type" value="Genomic_DNA"/>
</dbReference>
<dbReference type="AlphaFoldDB" id="A0A643K195"/>
<sequence>MRSATRFLVLFAVLLSAGCLGAAPTADQTQTVTTTATPIPTETPTPTPPISEREALNRATTYHEKQTVDMVDHYDSYSVGLPTARVTDRTGAGVYVHVQQEYSYTTETTEADGVNEATYFVNETVIRQTYW</sequence>
<gene>
    <name evidence="1" type="ORF">Hfx1149_02115</name>
</gene>
<dbReference type="RefSeq" id="WP_151134989.1">
    <property type="nucleotide sequence ID" value="NZ_VZUS01000001.1"/>
</dbReference>
<name>A0A643K195_9EURY</name>
<organism evidence="1">
    <name type="scientific">Haloferax sp. CBA1149</name>
    <dbReference type="NCBI Taxonomy" id="2650753"/>
    <lineage>
        <taxon>Archaea</taxon>
        <taxon>Methanobacteriati</taxon>
        <taxon>Methanobacteriota</taxon>
        <taxon>Stenosarchaea group</taxon>
        <taxon>Halobacteria</taxon>
        <taxon>Halobacteriales</taxon>
        <taxon>Haloferacaceae</taxon>
        <taxon>Haloferax</taxon>
    </lineage>
</organism>
<proteinExistence type="predicted"/>
<evidence type="ECO:0000313" key="1">
    <source>
        <dbReference type="EMBL" id="KAB1186885.1"/>
    </source>
</evidence>
<reference evidence="1" key="1">
    <citation type="submission" date="2019-09" db="EMBL/GenBank/DDBJ databases">
        <title>Genomic analysis of Haloferax sp. CBA1149.</title>
        <authorList>
            <person name="Roh S.W."/>
        </authorList>
    </citation>
    <scope>NUCLEOTIDE SEQUENCE</scope>
    <source>
        <strain evidence="1">CBA1149</strain>
    </source>
</reference>
<protein>
    <submittedName>
        <fullName evidence="1">Uncharacterized protein</fullName>
    </submittedName>
</protein>
<comment type="caution">
    <text evidence="1">The sequence shown here is derived from an EMBL/GenBank/DDBJ whole genome shotgun (WGS) entry which is preliminary data.</text>
</comment>
<accession>A0A643K195</accession>